<dbReference type="STRING" id="45070.Lnau_2167"/>
<name>A0A0W0WMY5_9GAMM</name>
<sequence>MKEFFEAINKGDLTTIFHMRNDIDINQIDAEKQVSPLGLAVIKGEQAVVRLLLAFKNIDVNQATLYFDRTTVQTSIITPLGLAVIKNKPDILRILLAQPNINPDQPILHTHVTPLMQAIAQNCKECVNELYTITNPEHKDVMGRKASDYIQLAEIAEKRGYASMLAFERQHYSTQYNPTQTYPTQTYLRQPYLRQPYLTQSYPTQSYLRQPSVQQPSTRTALLSGRTNSQATRNHSGLSVSSTSTRTVHRSELTSLQSRIEELEAKCQSQEEVIAQLQHDFTRIKEEQQIYRTRMQNFQATNSFRKPSTTNPILPTDDHETLASDASSETITRTPSPSNHPFFDQKKASLSFILNQDEPPKLN</sequence>
<dbReference type="OrthoDB" id="10009226at2"/>
<proteinExistence type="predicted"/>
<keyword evidence="3" id="KW-1185">Reference proteome</keyword>
<dbReference type="EMBL" id="LNYO01000022">
    <property type="protein sequence ID" value="KTD33690.1"/>
    <property type="molecule type" value="Genomic_DNA"/>
</dbReference>
<dbReference type="SUPFAM" id="SSF48403">
    <property type="entry name" value="Ankyrin repeat"/>
    <property type="match status" value="1"/>
</dbReference>
<feature type="compositionally biased region" description="Polar residues" evidence="1">
    <location>
        <begin position="325"/>
        <end position="339"/>
    </location>
</feature>
<evidence type="ECO:0000313" key="3">
    <source>
        <dbReference type="Proteomes" id="UP000054725"/>
    </source>
</evidence>
<feature type="compositionally biased region" description="Polar residues" evidence="1">
    <location>
        <begin position="224"/>
        <end position="238"/>
    </location>
</feature>
<dbReference type="PATRIC" id="fig|45070.6.peg.2290"/>
<feature type="region of interest" description="Disordered" evidence="1">
    <location>
        <begin position="224"/>
        <end position="251"/>
    </location>
</feature>
<protein>
    <submittedName>
        <fullName evidence="2">Ankyrin repeats (3 copies)</fullName>
    </submittedName>
</protein>
<dbReference type="RefSeq" id="WP_058505179.1">
    <property type="nucleotide sequence ID" value="NZ_CAAAIF010000020.1"/>
</dbReference>
<dbReference type="Proteomes" id="UP000054725">
    <property type="component" value="Unassembled WGS sequence"/>
</dbReference>
<evidence type="ECO:0000256" key="1">
    <source>
        <dbReference type="SAM" id="MobiDB-lite"/>
    </source>
</evidence>
<organism evidence="2 3">
    <name type="scientific">Legionella nautarum</name>
    <dbReference type="NCBI Taxonomy" id="45070"/>
    <lineage>
        <taxon>Bacteria</taxon>
        <taxon>Pseudomonadati</taxon>
        <taxon>Pseudomonadota</taxon>
        <taxon>Gammaproteobacteria</taxon>
        <taxon>Legionellales</taxon>
        <taxon>Legionellaceae</taxon>
        <taxon>Legionella</taxon>
    </lineage>
</organism>
<comment type="caution">
    <text evidence="2">The sequence shown here is derived from an EMBL/GenBank/DDBJ whole genome shotgun (WGS) entry which is preliminary data.</text>
</comment>
<reference evidence="2 3" key="1">
    <citation type="submission" date="2015-11" db="EMBL/GenBank/DDBJ databases">
        <title>Genomic analysis of 38 Legionella species identifies large and diverse effector repertoires.</title>
        <authorList>
            <person name="Burstein D."/>
            <person name="Amaro F."/>
            <person name="Zusman T."/>
            <person name="Lifshitz Z."/>
            <person name="Cohen O."/>
            <person name="Gilbert J.A."/>
            <person name="Pupko T."/>
            <person name="Shuman H.A."/>
            <person name="Segal G."/>
        </authorList>
    </citation>
    <scope>NUCLEOTIDE SEQUENCE [LARGE SCALE GENOMIC DNA]</scope>
    <source>
        <strain evidence="2 3">ATCC 49506</strain>
    </source>
</reference>
<gene>
    <name evidence="2" type="ORF">Lnau_2167</name>
</gene>
<dbReference type="Gene3D" id="1.25.40.20">
    <property type="entry name" value="Ankyrin repeat-containing domain"/>
    <property type="match status" value="1"/>
</dbReference>
<accession>A0A0W0WMY5</accession>
<dbReference type="InterPro" id="IPR036770">
    <property type="entry name" value="Ankyrin_rpt-contain_sf"/>
</dbReference>
<evidence type="ECO:0000313" key="2">
    <source>
        <dbReference type="EMBL" id="KTD33690.1"/>
    </source>
</evidence>
<dbReference type="AlphaFoldDB" id="A0A0W0WMY5"/>
<feature type="region of interest" description="Disordered" evidence="1">
    <location>
        <begin position="325"/>
        <end position="344"/>
    </location>
</feature>